<dbReference type="EMBL" id="AP024702">
    <property type="protein sequence ID" value="BCX50183.1"/>
    <property type="molecule type" value="Genomic_DNA"/>
</dbReference>
<feature type="signal peptide" evidence="1">
    <location>
        <begin position="1"/>
        <end position="25"/>
    </location>
</feature>
<evidence type="ECO:0000313" key="3">
    <source>
        <dbReference type="Proteomes" id="UP001374893"/>
    </source>
</evidence>
<dbReference type="Proteomes" id="UP001374893">
    <property type="component" value="Chromosome"/>
</dbReference>
<organism evidence="2 3">
    <name type="scientific">Haloferula helveola</name>
    <dbReference type="NCBI Taxonomy" id="490095"/>
    <lineage>
        <taxon>Bacteria</taxon>
        <taxon>Pseudomonadati</taxon>
        <taxon>Verrucomicrobiota</taxon>
        <taxon>Verrucomicrobiia</taxon>
        <taxon>Verrucomicrobiales</taxon>
        <taxon>Verrucomicrobiaceae</taxon>
        <taxon>Haloferula</taxon>
    </lineage>
</organism>
<gene>
    <name evidence="2" type="ORF">HAHE_40910</name>
</gene>
<sequence>MPPPPKPMKPLIASVIVLAFPVALADVPTTLHHQGRITVNNVNFTGTGDFKFLLFTDSDADHGSGNETAVWKNDESSPSDLNEPATSVSLAVAQGLYSLRLGEAPQSVLPSDLIPPAGETLYLRTWFDNGINGSQQLAPDQQIAAVVFAHAAATVPDSSITESKLSFELPPPYATNPLVLAGNTTAGSISASNWGGFIHFPKNFDTTPVCIAGIDETIDDNGGTFIAQQVNGTRSNEVAFRTNAACDRVHWFAIEPGVHTISGKSVMAGVESVTSNPQVINFPQSFAAPPIVFVMAARPSPYNNPEWIRLNAPTTATTFTVYAQSPTYECHWIAMDPGEYEHGRYKWLAGSEDISLHSPPQIPDLAFPVGFNTTEGNPGVIGTILDTNGSGGATWIRLRDVKPQTAQLRIGDVTEFANYLIFLEDK</sequence>
<keyword evidence="1" id="KW-0732">Signal</keyword>
<reference evidence="2 3" key="1">
    <citation type="submission" date="2021-06" db="EMBL/GenBank/DDBJ databases">
        <title>Complete genome of Haloferula helveola possessing various polysaccharide degrading enzymes.</title>
        <authorList>
            <person name="Takami H."/>
            <person name="Huang C."/>
            <person name="Hamasaki K."/>
        </authorList>
    </citation>
    <scope>NUCLEOTIDE SEQUENCE [LARGE SCALE GENOMIC DNA]</scope>
    <source>
        <strain evidence="2 3">CN-1</strain>
    </source>
</reference>
<proteinExistence type="predicted"/>
<keyword evidence="3" id="KW-1185">Reference proteome</keyword>
<accession>A0ABN6HF67</accession>
<evidence type="ECO:0000256" key="1">
    <source>
        <dbReference type="SAM" id="SignalP"/>
    </source>
</evidence>
<protein>
    <submittedName>
        <fullName evidence="2">Uncharacterized protein</fullName>
    </submittedName>
</protein>
<name>A0ABN6HF67_9BACT</name>
<feature type="chain" id="PRO_5046339751" evidence="1">
    <location>
        <begin position="26"/>
        <end position="426"/>
    </location>
</feature>
<evidence type="ECO:0000313" key="2">
    <source>
        <dbReference type="EMBL" id="BCX50183.1"/>
    </source>
</evidence>